<reference evidence="3" key="1">
    <citation type="submission" date="2016-06" db="EMBL/GenBank/DDBJ databases">
        <title>Parallel loss of symbiosis genes in relatives of nitrogen-fixing non-legume Parasponia.</title>
        <authorList>
            <person name="Van Velzen R."/>
            <person name="Holmer R."/>
            <person name="Bu F."/>
            <person name="Rutten L."/>
            <person name="Van Zeijl A."/>
            <person name="Liu W."/>
            <person name="Santuari L."/>
            <person name="Cao Q."/>
            <person name="Sharma T."/>
            <person name="Shen D."/>
            <person name="Roswanjaya Y."/>
            <person name="Wardhani T."/>
            <person name="Kalhor M.S."/>
            <person name="Jansen J."/>
            <person name="Van den Hoogen J."/>
            <person name="Gungor B."/>
            <person name="Hartog M."/>
            <person name="Hontelez J."/>
            <person name="Verver J."/>
            <person name="Yang W.-C."/>
            <person name="Schijlen E."/>
            <person name="Repin R."/>
            <person name="Schilthuizen M."/>
            <person name="Schranz E."/>
            <person name="Heidstra R."/>
            <person name="Miyata K."/>
            <person name="Fedorova E."/>
            <person name="Kohlen W."/>
            <person name="Bisseling T."/>
            <person name="Smit S."/>
            <person name="Geurts R."/>
        </authorList>
    </citation>
    <scope>NUCLEOTIDE SEQUENCE [LARGE SCALE GENOMIC DNA]</scope>
    <source>
        <strain evidence="3">cv. RG33-2</strain>
    </source>
</reference>
<dbReference type="Proteomes" id="UP000237000">
    <property type="component" value="Unassembled WGS sequence"/>
</dbReference>
<evidence type="ECO:0000313" key="3">
    <source>
        <dbReference type="Proteomes" id="UP000237000"/>
    </source>
</evidence>
<protein>
    <submittedName>
        <fullName evidence="2">Uncharacterized protein</fullName>
    </submittedName>
</protein>
<evidence type="ECO:0000256" key="1">
    <source>
        <dbReference type="SAM" id="Coils"/>
    </source>
</evidence>
<gene>
    <name evidence="2" type="ORF">TorRG33x02_122090</name>
</gene>
<proteinExistence type="predicted"/>
<accession>A0A2P5F271</accession>
<comment type="caution">
    <text evidence="2">The sequence shown here is derived from an EMBL/GenBank/DDBJ whole genome shotgun (WGS) entry which is preliminary data.</text>
</comment>
<dbReference type="AlphaFoldDB" id="A0A2P5F271"/>
<evidence type="ECO:0000313" key="2">
    <source>
        <dbReference type="EMBL" id="PON91878.1"/>
    </source>
</evidence>
<keyword evidence="3" id="KW-1185">Reference proteome</keyword>
<dbReference type="OrthoDB" id="10475331at2759"/>
<keyword evidence="1" id="KW-0175">Coiled coil</keyword>
<sequence length="292" mass="32768">MVSDRLKKRSLANEPQLVRSTRRRSYFNSTQSLESKNFTATKIENKTPTAALKSLSKSGRNGPKVKIEPDILTRLCPYASPTLVNNHPSARVRQSYTSAANFVRKDLISTLTSGNNMDVDFMIDLANAAIASLSSFHIDFASLYDAVKDYILYHCQLSEANKELESNGCQLMKDQVNNSLTRWGEAAEKSYSTRNALIKAKTDGAALVTQISETRELLKELEEKLEKGVKEIDSLQAECNKCGKTLMTAFAEWYNVFNQHEEKKKIDEDIKGRCDKARAGIERTKALLSSMH</sequence>
<dbReference type="InParanoid" id="A0A2P5F271"/>
<feature type="coiled-coil region" evidence="1">
    <location>
        <begin position="204"/>
        <end position="238"/>
    </location>
</feature>
<dbReference type="EMBL" id="JXTC01000070">
    <property type="protein sequence ID" value="PON91878.1"/>
    <property type="molecule type" value="Genomic_DNA"/>
</dbReference>
<name>A0A2P5F271_TREOI</name>
<organism evidence="2 3">
    <name type="scientific">Trema orientale</name>
    <name type="common">Charcoal tree</name>
    <name type="synonym">Celtis orientalis</name>
    <dbReference type="NCBI Taxonomy" id="63057"/>
    <lineage>
        <taxon>Eukaryota</taxon>
        <taxon>Viridiplantae</taxon>
        <taxon>Streptophyta</taxon>
        <taxon>Embryophyta</taxon>
        <taxon>Tracheophyta</taxon>
        <taxon>Spermatophyta</taxon>
        <taxon>Magnoliopsida</taxon>
        <taxon>eudicotyledons</taxon>
        <taxon>Gunneridae</taxon>
        <taxon>Pentapetalae</taxon>
        <taxon>rosids</taxon>
        <taxon>fabids</taxon>
        <taxon>Rosales</taxon>
        <taxon>Cannabaceae</taxon>
        <taxon>Trema</taxon>
    </lineage>
</organism>